<dbReference type="EC" id="3.1.3.-" evidence="4"/>
<dbReference type="EC" id="2.7.11.-" evidence="4"/>
<evidence type="ECO:0000313" key="5">
    <source>
        <dbReference type="Proteomes" id="UP001266357"/>
    </source>
</evidence>
<dbReference type="PANTHER" id="PTHR44167">
    <property type="entry name" value="OVARIAN-SPECIFIC SERINE/THREONINE-PROTEIN KINASE LOK-RELATED"/>
    <property type="match status" value="1"/>
</dbReference>
<keyword evidence="4" id="KW-0418">Kinase</keyword>
<keyword evidence="1" id="KW-0472">Membrane</keyword>
<dbReference type="InterPro" id="IPR036457">
    <property type="entry name" value="PPM-type-like_dom_sf"/>
</dbReference>
<dbReference type="InterPro" id="IPR001932">
    <property type="entry name" value="PPM-type_phosphatase-like_dom"/>
</dbReference>
<keyword evidence="1" id="KW-0812">Transmembrane</keyword>
<reference evidence="4 5" key="1">
    <citation type="submission" date="2023-09" db="EMBL/GenBank/DDBJ databases">
        <authorList>
            <person name="Rey-Velasco X."/>
        </authorList>
    </citation>
    <scope>NUCLEOTIDE SEQUENCE [LARGE SCALE GENOMIC DNA]</scope>
    <source>
        <strain evidence="4 5">W431</strain>
    </source>
</reference>
<feature type="domain" description="PPM-type phosphatase" evidence="3">
    <location>
        <begin position="21"/>
        <end position="259"/>
    </location>
</feature>
<keyword evidence="4" id="KW-0378">Hydrolase</keyword>
<dbReference type="Gene3D" id="1.10.510.10">
    <property type="entry name" value="Transferase(Phosphotransferase) domain 1"/>
    <property type="match status" value="1"/>
</dbReference>
<keyword evidence="4" id="KW-0808">Transferase</keyword>
<evidence type="ECO:0000256" key="1">
    <source>
        <dbReference type="SAM" id="Phobius"/>
    </source>
</evidence>
<keyword evidence="5" id="KW-1185">Reference proteome</keyword>
<feature type="domain" description="Protein kinase" evidence="2">
    <location>
        <begin position="292"/>
        <end position="557"/>
    </location>
</feature>
<dbReference type="Gene3D" id="3.60.40.10">
    <property type="entry name" value="PPM-type phosphatase domain"/>
    <property type="match status" value="1"/>
</dbReference>
<dbReference type="GO" id="GO:0016301">
    <property type="term" value="F:kinase activity"/>
    <property type="evidence" value="ECO:0007669"/>
    <property type="project" value="UniProtKB-KW"/>
</dbReference>
<dbReference type="Pfam" id="PF00069">
    <property type="entry name" value="Pkinase"/>
    <property type="match status" value="1"/>
</dbReference>
<dbReference type="PANTHER" id="PTHR44167:SF30">
    <property type="entry name" value="PHOSPHORYLASE KINASE"/>
    <property type="match status" value="1"/>
</dbReference>
<dbReference type="InterPro" id="IPR000719">
    <property type="entry name" value="Prot_kinase_dom"/>
</dbReference>
<evidence type="ECO:0000259" key="3">
    <source>
        <dbReference type="PROSITE" id="PS51746"/>
    </source>
</evidence>
<proteinExistence type="predicted"/>
<dbReference type="SMART" id="SM00332">
    <property type="entry name" value="PP2Cc"/>
    <property type="match status" value="1"/>
</dbReference>
<dbReference type="SMART" id="SM00331">
    <property type="entry name" value="PP2C_SIG"/>
    <property type="match status" value="1"/>
</dbReference>
<protein>
    <submittedName>
        <fullName evidence="4">Bifunctional protein-serine/threonine kinase/phosphatase</fullName>
        <ecNumber evidence="4">2.7.11.-</ecNumber>
        <ecNumber evidence="4">3.1.3.-</ecNumber>
        <ecNumber evidence="4">3.1.3.16</ecNumber>
    </submittedName>
</protein>
<keyword evidence="1" id="KW-1133">Transmembrane helix</keyword>
<gene>
    <name evidence="4" type="ORF">RM573_01080</name>
</gene>
<dbReference type="Pfam" id="PF13672">
    <property type="entry name" value="PP2C_2"/>
    <property type="match status" value="1"/>
</dbReference>
<dbReference type="Proteomes" id="UP001266357">
    <property type="component" value="Unassembled WGS sequence"/>
</dbReference>
<organism evidence="4 5">
    <name type="scientific">Thalassotalea castellviae</name>
    <dbReference type="NCBI Taxonomy" id="3075612"/>
    <lineage>
        <taxon>Bacteria</taxon>
        <taxon>Pseudomonadati</taxon>
        <taxon>Pseudomonadota</taxon>
        <taxon>Gammaproteobacteria</taxon>
        <taxon>Alteromonadales</taxon>
        <taxon>Colwelliaceae</taxon>
        <taxon>Thalassotalea</taxon>
    </lineage>
</organism>
<dbReference type="CDD" id="cd14014">
    <property type="entry name" value="STKc_PknB_like"/>
    <property type="match status" value="1"/>
</dbReference>
<dbReference type="SUPFAM" id="SSF56112">
    <property type="entry name" value="Protein kinase-like (PK-like)"/>
    <property type="match status" value="1"/>
</dbReference>
<name>A0ABU2ZW71_9GAMM</name>
<dbReference type="PROSITE" id="PS51746">
    <property type="entry name" value="PPM_2"/>
    <property type="match status" value="1"/>
</dbReference>
<accession>A0ABU2ZW71</accession>
<dbReference type="PROSITE" id="PS50011">
    <property type="entry name" value="PROTEIN_KINASE_DOM"/>
    <property type="match status" value="1"/>
</dbReference>
<dbReference type="EMBL" id="JAVRIF010000001">
    <property type="protein sequence ID" value="MDT0602183.1"/>
    <property type="molecule type" value="Genomic_DNA"/>
</dbReference>
<evidence type="ECO:0000259" key="2">
    <source>
        <dbReference type="PROSITE" id="PS50011"/>
    </source>
</evidence>
<dbReference type="InterPro" id="IPR008271">
    <property type="entry name" value="Ser/Thr_kinase_AS"/>
</dbReference>
<dbReference type="EC" id="3.1.3.16" evidence="4"/>
<sequence length="594" mass="67310">MTTQQNTSTLNKANITALQLSFGGDSRKGIKDENQDAFAVSYPTHSVLSAKGAIATLADGVSSASHAAKAAQLAVTQLIQDYYATPETWSTEKSVSKVLTSLNQWLFSQSDNIDLHDNSMRNQQWFTTLSSLIIKSTTGYIFHIGDTRISRLRANQFEIITQDHNRKQGNQSNILTRALGADSRLRVDYHKIDVQNDDIFIISCDGVHDFVDKKTITQMLTTLTEKPTNQELEAASRAITDTAINNGSDDNVSCLLVHVAQTPNRQLNEIERDIRERAIPPAMEPGMKIDNYIIGKAIHSSTRSHLYLVENILDKQTSVLKVPSLNFSDDSLYLQGFMREAWVGERINHPNIMKVTSDCHDSRFLYHICEYIDGQTLSEWMHDNPSPSIAQVRDIITQVISALRAFQRLELVHRDIKPDNIMIDKYGQIKLIDYGTVSIASLDEDINSIKDEVPQGTLNYIAPETLLSMQSSNMSDLFSLGVICYEMLTGELPFKPMNRAEVTQTGFQDWQYRSIKQFRHDIPFWLDLCLKQCTEPDPSLRYQAFSEFQKDLTKPNLSAIEEYKKQPILQRDPIKFWQGMSVILFVLLIISLTN</sequence>
<dbReference type="SUPFAM" id="SSF81606">
    <property type="entry name" value="PP2C-like"/>
    <property type="match status" value="1"/>
</dbReference>
<dbReference type="RefSeq" id="WP_311575943.1">
    <property type="nucleotide sequence ID" value="NZ_JAVRIF010000001.1"/>
</dbReference>
<dbReference type="SMART" id="SM00220">
    <property type="entry name" value="S_TKc"/>
    <property type="match status" value="1"/>
</dbReference>
<comment type="caution">
    <text evidence="4">The sequence shown here is derived from an EMBL/GenBank/DDBJ whole genome shotgun (WGS) entry which is preliminary data.</text>
</comment>
<feature type="transmembrane region" description="Helical" evidence="1">
    <location>
        <begin position="576"/>
        <end position="593"/>
    </location>
</feature>
<dbReference type="PROSITE" id="PS00108">
    <property type="entry name" value="PROTEIN_KINASE_ST"/>
    <property type="match status" value="1"/>
</dbReference>
<dbReference type="GO" id="GO:0004722">
    <property type="term" value="F:protein serine/threonine phosphatase activity"/>
    <property type="evidence" value="ECO:0007669"/>
    <property type="project" value="UniProtKB-EC"/>
</dbReference>
<dbReference type="CDD" id="cd00143">
    <property type="entry name" value="PP2Cc"/>
    <property type="match status" value="1"/>
</dbReference>
<dbReference type="InterPro" id="IPR011009">
    <property type="entry name" value="Kinase-like_dom_sf"/>
</dbReference>
<evidence type="ECO:0000313" key="4">
    <source>
        <dbReference type="EMBL" id="MDT0602183.1"/>
    </source>
</evidence>